<feature type="transmembrane region" description="Helical" evidence="9">
    <location>
        <begin position="12"/>
        <end position="32"/>
    </location>
</feature>
<dbReference type="PANTHER" id="PTHR42866:SF2">
    <property type="entry name" value="3-DEOXY-MANNO-OCTULOSONATE CYTIDYLYLTRANSFERASE, MITOCHONDRIAL"/>
    <property type="match status" value="1"/>
</dbReference>
<name>A0AAV3Q3G3_LITER</name>
<evidence type="ECO:0000256" key="3">
    <source>
        <dbReference type="ARBA" id="ARBA00022695"/>
    </source>
</evidence>
<keyword evidence="2" id="KW-0808">Transferase</keyword>
<comment type="subcellular location">
    <subcellularLocation>
        <location evidence="1">Membrane</location>
    </subcellularLocation>
</comment>
<dbReference type="EC" id="2.7.7.38" evidence="7"/>
<dbReference type="InterPro" id="IPR003329">
    <property type="entry name" value="Cytidylyl_trans"/>
</dbReference>
<dbReference type="Gene3D" id="3.90.550.10">
    <property type="entry name" value="Spore Coat Polysaccharide Biosynthesis Protein SpsA, Chain A"/>
    <property type="match status" value="1"/>
</dbReference>
<dbReference type="GO" id="GO:0008690">
    <property type="term" value="F:3-deoxy-manno-octulosonate cytidylyltransferase activity"/>
    <property type="evidence" value="ECO:0007669"/>
    <property type="project" value="UniProtKB-EC"/>
</dbReference>
<evidence type="ECO:0000313" key="11">
    <source>
        <dbReference type="Proteomes" id="UP001454036"/>
    </source>
</evidence>
<dbReference type="FunFam" id="3.90.550.10:FF:000011">
    <property type="entry name" value="3-deoxy-manno-octulosonate cytidylyltransferase"/>
    <property type="match status" value="1"/>
</dbReference>
<keyword evidence="3" id="KW-0548">Nucleotidyltransferase</keyword>
<evidence type="ECO:0000256" key="2">
    <source>
        <dbReference type="ARBA" id="ARBA00022679"/>
    </source>
</evidence>
<comment type="caution">
    <text evidence="10">The sequence shown here is derived from an EMBL/GenBank/DDBJ whole genome shotgun (WGS) entry which is preliminary data.</text>
</comment>
<sequence>MGMFGSSSSNKSWVVEGLAVVAVAIGAHCYYIRSRSGFRSRVVGIIPARFASSRFPGKPLVNILGKPMIQRTWERAMTASTLERVVVATDDEKIAECCRGFGADVIMTSESCPNGTERCNEALQKLDKKYDVVVNIQGDEPLIEPEIIDGIVKALQAAPDAVFSTAVTSLKPEDALDPNRVKCVVDNRGYAIYFSRGLIPFNKSGKVNPEFPYLLHLGIQSYDTKFLKVYPELPPTPLHLQEDLEQLKVLENGYKMKVIKVDHEAHGVDAPEDVAKIETLMRERNLS</sequence>
<dbReference type="AlphaFoldDB" id="A0AAV3Q3G3"/>
<evidence type="ECO:0000256" key="6">
    <source>
        <dbReference type="ARBA" id="ARBA00060845"/>
    </source>
</evidence>
<dbReference type="SUPFAM" id="SSF53448">
    <property type="entry name" value="Nucleotide-diphospho-sugar transferases"/>
    <property type="match status" value="1"/>
</dbReference>
<dbReference type="NCBIfam" id="NF009905">
    <property type="entry name" value="PRK13368.1"/>
    <property type="match status" value="1"/>
</dbReference>
<proteinExistence type="inferred from homology"/>
<keyword evidence="9" id="KW-1133">Transmembrane helix</keyword>
<dbReference type="GO" id="GO:0005829">
    <property type="term" value="C:cytosol"/>
    <property type="evidence" value="ECO:0007669"/>
    <property type="project" value="TreeGrafter"/>
</dbReference>
<reference evidence="10 11" key="1">
    <citation type="submission" date="2024-01" db="EMBL/GenBank/DDBJ databases">
        <title>The complete chloroplast genome sequence of Lithospermum erythrorhizon: insights into the phylogenetic relationship among Boraginaceae species and the maternal lineages of purple gromwells.</title>
        <authorList>
            <person name="Okada T."/>
            <person name="Watanabe K."/>
        </authorList>
    </citation>
    <scope>NUCLEOTIDE SEQUENCE [LARGE SCALE GENOMIC DNA]</scope>
</reference>
<evidence type="ECO:0000256" key="8">
    <source>
        <dbReference type="ARBA" id="ARBA00082857"/>
    </source>
</evidence>
<comment type="catalytic activity">
    <reaction evidence="4">
        <text>3-deoxy-alpha-D-manno-oct-2-ulosonate + CTP = CMP-3-deoxy-beta-D-manno-octulosonate + diphosphate</text>
        <dbReference type="Rhea" id="RHEA:23448"/>
        <dbReference type="ChEBI" id="CHEBI:33019"/>
        <dbReference type="ChEBI" id="CHEBI:37563"/>
        <dbReference type="ChEBI" id="CHEBI:85986"/>
        <dbReference type="ChEBI" id="CHEBI:85987"/>
        <dbReference type="EC" id="2.7.7.38"/>
    </reaction>
</comment>
<evidence type="ECO:0000256" key="5">
    <source>
        <dbReference type="ARBA" id="ARBA00060624"/>
    </source>
</evidence>
<dbReference type="Proteomes" id="UP001454036">
    <property type="component" value="Unassembled WGS sequence"/>
</dbReference>
<comment type="similarity">
    <text evidence="6">Belongs to the KdsB family.</text>
</comment>
<dbReference type="Pfam" id="PF02348">
    <property type="entry name" value="CTP_transf_3"/>
    <property type="match status" value="1"/>
</dbReference>
<evidence type="ECO:0000256" key="4">
    <source>
        <dbReference type="ARBA" id="ARBA00050198"/>
    </source>
</evidence>
<evidence type="ECO:0000256" key="9">
    <source>
        <dbReference type="SAM" id="Phobius"/>
    </source>
</evidence>
<dbReference type="HAMAP" id="MF_00057">
    <property type="entry name" value="KdsB"/>
    <property type="match status" value="1"/>
</dbReference>
<dbReference type="CDD" id="cd02517">
    <property type="entry name" value="CMP-KDO-Synthetase"/>
    <property type="match status" value="1"/>
</dbReference>
<dbReference type="GO" id="GO:0016020">
    <property type="term" value="C:membrane"/>
    <property type="evidence" value="ECO:0007669"/>
    <property type="project" value="UniProtKB-SubCell"/>
</dbReference>
<dbReference type="NCBIfam" id="NF003950">
    <property type="entry name" value="PRK05450.1-3"/>
    <property type="match status" value="1"/>
</dbReference>
<keyword evidence="11" id="KW-1185">Reference proteome</keyword>
<keyword evidence="9" id="KW-0812">Transmembrane</keyword>
<protein>
    <recommendedName>
        <fullName evidence="7">3-deoxy-manno-octulosonate cytidylyltransferase</fullName>
        <ecNumber evidence="7">2.7.7.38</ecNumber>
    </recommendedName>
    <alternativeName>
        <fullName evidence="8">CMP-2-keto-3-deoxyoctulosonic acid synthase</fullName>
    </alternativeName>
</protein>
<accession>A0AAV3Q3G3</accession>
<gene>
    <name evidence="10" type="ORF">LIER_14185</name>
</gene>
<evidence type="ECO:0000256" key="1">
    <source>
        <dbReference type="ARBA" id="ARBA00004370"/>
    </source>
</evidence>
<dbReference type="NCBIfam" id="TIGR00466">
    <property type="entry name" value="kdsB"/>
    <property type="match status" value="1"/>
</dbReference>
<organism evidence="10 11">
    <name type="scientific">Lithospermum erythrorhizon</name>
    <name type="common">Purple gromwell</name>
    <name type="synonym">Lithospermum officinale var. erythrorhizon</name>
    <dbReference type="NCBI Taxonomy" id="34254"/>
    <lineage>
        <taxon>Eukaryota</taxon>
        <taxon>Viridiplantae</taxon>
        <taxon>Streptophyta</taxon>
        <taxon>Embryophyta</taxon>
        <taxon>Tracheophyta</taxon>
        <taxon>Spermatophyta</taxon>
        <taxon>Magnoliopsida</taxon>
        <taxon>eudicotyledons</taxon>
        <taxon>Gunneridae</taxon>
        <taxon>Pentapetalae</taxon>
        <taxon>asterids</taxon>
        <taxon>lamiids</taxon>
        <taxon>Boraginales</taxon>
        <taxon>Boraginaceae</taxon>
        <taxon>Boraginoideae</taxon>
        <taxon>Lithospermeae</taxon>
        <taxon>Lithospermum</taxon>
    </lineage>
</organism>
<dbReference type="InterPro" id="IPR029044">
    <property type="entry name" value="Nucleotide-diphossugar_trans"/>
</dbReference>
<dbReference type="GO" id="GO:1901137">
    <property type="term" value="P:carbohydrate derivative biosynthetic process"/>
    <property type="evidence" value="ECO:0007669"/>
    <property type="project" value="UniProtKB-ARBA"/>
</dbReference>
<evidence type="ECO:0000313" key="10">
    <source>
        <dbReference type="EMBL" id="GAA0156777.1"/>
    </source>
</evidence>
<dbReference type="NCBIfam" id="NF003952">
    <property type="entry name" value="PRK05450.1-5"/>
    <property type="match status" value="1"/>
</dbReference>
<dbReference type="EMBL" id="BAABME010002944">
    <property type="protein sequence ID" value="GAA0156777.1"/>
    <property type="molecule type" value="Genomic_DNA"/>
</dbReference>
<dbReference type="PANTHER" id="PTHR42866">
    <property type="entry name" value="3-DEOXY-MANNO-OCTULOSONATE CYTIDYLYLTRANSFERASE"/>
    <property type="match status" value="1"/>
</dbReference>
<keyword evidence="9" id="KW-0472">Membrane</keyword>
<dbReference type="GO" id="GO:0044281">
    <property type="term" value="P:small molecule metabolic process"/>
    <property type="evidence" value="ECO:0007669"/>
    <property type="project" value="UniProtKB-ARBA"/>
</dbReference>
<evidence type="ECO:0000256" key="7">
    <source>
        <dbReference type="ARBA" id="ARBA00066873"/>
    </source>
</evidence>
<comment type="pathway">
    <text evidence="5">Nucleotide-sugar biosynthesis; CMP-3-deoxy-D-manno-octulosonate biosynthesis; CMP-3-deoxy-D-manno-octulosonate from 3-deoxy-D-manno-octulosonate and CTP: step 1/1.</text>
</comment>
<dbReference type="InterPro" id="IPR004528">
    <property type="entry name" value="KdsB"/>
</dbReference>